<gene>
    <name evidence="4" type="ORF">CEY00_Acc33756</name>
</gene>
<dbReference type="PANTHER" id="PTHR45639:SF10">
    <property type="entry name" value="HEAT SHOCK 70 KDA PROTEIN 16 ISOFORM X1"/>
    <property type="match status" value="1"/>
</dbReference>
<dbReference type="Proteomes" id="UP000241394">
    <property type="component" value="Chromosome LG15"/>
</dbReference>
<dbReference type="FunFam" id="1.20.1270.10:FF:000002">
    <property type="entry name" value="Heat shock 70 kDa protein 4"/>
    <property type="match status" value="1"/>
</dbReference>
<keyword evidence="2" id="KW-0067">ATP-binding</keyword>
<feature type="non-terminal residue" evidence="4">
    <location>
        <position position="201"/>
    </location>
</feature>
<feature type="compositionally biased region" description="Basic and acidic residues" evidence="3">
    <location>
        <begin position="22"/>
        <end position="31"/>
    </location>
</feature>
<dbReference type="EMBL" id="NKQK01000015">
    <property type="protein sequence ID" value="PSS10321.1"/>
    <property type="molecule type" value="Genomic_DNA"/>
</dbReference>
<dbReference type="OrthoDB" id="1597571at2759"/>
<proteinExistence type="predicted"/>
<dbReference type="GO" id="GO:0005524">
    <property type="term" value="F:ATP binding"/>
    <property type="evidence" value="ECO:0007669"/>
    <property type="project" value="UniProtKB-KW"/>
</dbReference>
<evidence type="ECO:0000256" key="2">
    <source>
        <dbReference type="ARBA" id="ARBA00022840"/>
    </source>
</evidence>
<reference evidence="4 5" key="1">
    <citation type="submission" date="2017-07" db="EMBL/GenBank/DDBJ databases">
        <title>An improved, manually edited Actinidia chinensis var. chinensis (kiwifruit) genome highlights the challenges associated with draft genomes and gene prediction in plants.</title>
        <authorList>
            <person name="Pilkington S."/>
            <person name="Crowhurst R."/>
            <person name="Hilario E."/>
            <person name="Nardozza S."/>
            <person name="Fraser L."/>
            <person name="Peng Y."/>
            <person name="Gunaseelan K."/>
            <person name="Simpson R."/>
            <person name="Tahir J."/>
            <person name="Deroles S."/>
            <person name="Templeton K."/>
            <person name="Luo Z."/>
            <person name="Davy M."/>
            <person name="Cheng C."/>
            <person name="Mcneilage M."/>
            <person name="Scaglione D."/>
            <person name="Liu Y."/>
            <person name="Zhang Q."/>
            <person name="Datson P."/>
            <person name="De Silva N."/>
            <person name="Gardiner S."/>
            <person name="Bassett H."/>
            <person name="Chagne D."/>
            <person name="Mccallum J."/>
            <person name="Dzierzon H."/>
            <person name="Deng C."/>
            <person name="Wang Y.-Y."/>
            <person name="Barron N."/>
            <person name="Manako K."/>
            <person name="Bowen J."/>
            <person name="Foster T."/>
            <person name="Erridge Z."/>
            <person name="Tiffin H."/>
            <person name="Waite C."/>
            <person name="Davies K."/>
            <person name="Grierson E."/>
            <person name="Laing W."/>
            <person name="Kirk R."/>
            <person name="Chen X."/>
            <person name="Wood M."/>
            <person name="Montefiori M."/>
            <person name="Brummell D."/>
            <person name="Schwinn K."/>
            <person name="Catanach A."/>
            <person name="Fullerton C."/>
            <person name="Li D."/>
            <person name="Meiyalaghan S."/>
            <person name="Nieuwenhuizen N."/>
            <person name="Read N."/>
            <person name="Prakash R."/>
            <person name="Hunter D."/>
            <person name="Zhang H."/>
            <person name="Mckenzie M."/>
            <person name="Knabel M."/>
            <person name="Harris A."/>
            <person name="Allan A."/>
            <person name="Chen A."/>
            <person name="Janssen B."/>
            <person name="Plunkett B."/>
            <person name="Dwamena C."/>
            <person name="Voogd C."/>
            <person name="Leif D."/>
            <person name="Lafferty D."/>
            <person name="Souleyre E."/>
            <person name="Varkonyi-Gasic E."/>
            <person name="Gambi F."/>
            <person name="Hanley J."/>
            <person name="Yao J.-L."/>
            <person name="Cheung J."/>
            <person name="David K."/>
            <person name="Warren B."/>
            <person name="Marsh K."/>
            <person name="Snowden K."/>
            <person name="Lin-Wang K."/>
            <person name="Brian L."/>
            <person name="Martinez-Sanchez M."/>
            <person name="Wang M."/>
            <person name="Ileperuma N."/>
            <person name="Macnee N."/>
            <person name="Campin R."/>
            <person name="Mcatee P."/>
            <person name="Drummond R."/>
            <person name="Espley R."/>
            <person name="Ireland H."/>
            <person name="Wu R."/>
            <person name="Atkinson R."/>
            <person name="Karunairetnam S."/>
            <person name="Bulley S."/>
            <person name="Chunkath S."/>
            <person name="Hanley Z."/>
            <person name="Storey R."/>
            <person name="Thrimawithana A."/>
            <person name="Thomson S."/>
            <person name="David C."/>
            <person name="Testolin R."/>
        </authorList>
    </citation>
    <scope>NUCLEOTIDE SEQUENCE [LARGE SCALE GENOMIC DNA]</scope>
    <source>
        <strain evidence="5">cv. Red5</strain>
        <tissue evidence="4">Young leaf</tissue>
    </source>
</reference>
<dbReference type="InterPro" id="IPR013126">
    <property type="entry name" value="Hsp_70_fam"/>
</dbReference>
<keyword evidence="4" id="KW-0346">Stress response</keyword>
<reference evidence="5" key="2">
    <citation type="journal article" date="2018" name="BMC Genomics">
        <title>A manually annotated Actinidia chinensis var. chinensis (kiwifruit) genome highlights the challenges associated with draft genomes and gene prediction in plants.</title>
        <authorList>
            <person name="Pilkington S.M."/>
            <person name="Crowhurst R."/>
            <person name="Hilario E."/>
            <person name="Nardozza S."/>
            <person name="Fraser L."/>
            <person name="Peng Y."/>
            <person name="Gunaseelan K."/>
            <person name="Simpson R."/>
            <person name="Tahir J."/>
            <person name="Deroles S.C."/>
            <person name="Templeton K."/>
            <person name="Luo Z."/>
            <person name="Davy M."/>
            <person name="Cheng C."/>
            <person name="McNeilage M."/>
            <person name="Scaglione D."/>
            <person name="Liu Y."/>
            <person name="Zhang Q."/>
            <person name="Datson P."/>
            <person name="De Silva N."/>
            <person name="Gardiner S.E."/>
            <person name="Bassett H."/>
            <person name="Chagne D."/>
            <person name="McCallum J."/>
            <person name="Dzierzon H."/>
            <person name="Deng C."/>
            <person name="Wang Y.Y."/>
            <person name="Barron L."/>
            <person name="Manako K."/>
            <person name="Bowen J."/>
            <person name="Foster T.M."/>
            <person name="Erridge Z.A."/>
            <person name="Tiffin H."/>
            <person name="Waite C.N."/>
            <person name="Davies K.M."/>
            <person name="Grierson E.P."/>
            <person name="Laing W.A."/>
            <person name="Kirk R."/>
            <person name="Chen X."/>
            <person name="Wood M."/>
            <person name="Montefiori M."/>
            <person name="Brummell D.A."/>
            <person name="Schwinn K.E."/>
            <person name="Catanach A."/>
            <person name="Fullerton C."/>
            <person name="Li D."/>
            <person name="Meiyalaghan S."/>
            <person name="Nieuwenhuizen N."/>
            <person name="Read N."/>
            <person name="Prakash R."/>
            <person name="Hunter D."/>
            <person name="Zhang H."/>
            <person name="McKenzie M."/>
            <person name="Knabel M."/>
            <person name="Harris A."/>
            <person name="Allan A.C."/>
            <person name="Gleave A."/>
            <person name="Chen A."/>
            <person name="Janssen B.J."/>
            <person name="Plunkett B."/>
            <person name="Ampomah-Dwamena C."/>
            <person name="Voogd C."/>
            <person name="Leif D."/>
            <person name="Lafferty D."/>
            <person name="Souleyre E.J.F."/>
            <person name="Varkonyi-Gasic E."/>
            <person name="Gambi F."/>
            <person name="Hanley J."/>
            <person name="Yao J.L."/>
            <person name="Cheung J."/>
            <person name="David K.M."/>
            <person name="Warren B."/>
            <person name="Marsh K."/>
            <person name="Snowden K.C."/>
            <person name="Lin-Wang K."/>
            <person name="Brian L."/>
            <person name="Martinez-Sanchez M."/>
            <person name="Wang M."/>
            <person name="Ileperuma N."/>
            <person name="Macnee N."/>
            <person name="Campin R."/>
            <person name="McAtee P."/>
            <person name="Drummond R.S.M."/>
            <person name="Espley R.V."/>
            <person name="Ireland H.S."/>
            <person name="Wu R."/>
            <person name="Atkinson R.G."/>
            <person name="Karunairetnam S."/>
            <person name="Bulley S."/>
            <person name="Chunkath S."/>
            <person name="Hanley Z."/>
            <person name="Storey R."/>
            <person name="Thrimawithana A.H."/>
            <person name="Thomson S."/>
            <person name="David C."/>
            <person name="Testolin R."/>
            <person name="Huang H."/>
            <person name="Hellens R.P."/>
            <person name="Schaffer R.J."/>
        </authorList>
    </citation>
    <scope>NUCLEOTIDE SEQUENCE [LARGE SCALE GENOMIC DNA]</scope>
    <source>
        <strain evidence="5">cv. Red5</strain>
    </source>
</reference>
<dbReference type="InParanoid" id="A0A2R6QLN9"/>
<name>A0A2R6QLN9_ACTCC</name>
<accession>A0A2R6QLN9</accession>
<keyword evidence="1" id="KW-0547">Nucleotide-binding</keyword>
<evidence type="ECO:0000256" key="3">
    <source>
        <dbReference type="SAM" id="MobiDB-lite"/>
    </source>
</evidence>
<dbReference type="GO" id="GO:0140662">
    <property type="term" value="F:ATP-dependent protein folding chaperone"/>
    <property type="evidence" value="ECO:0007669"/>
    <property type="project" value="InterPro"/>
</dbReference>
<evidence type="ECO:0000313" key="4">
    <source>
        <dbReference type="EMBL" id="PSS10321.1"/>
    </source>
</evidence>
<sequence length="201" mass="22972">METDKHMSSDVANGAEDTAAADEMKKGKAMKRQDIPVTEYVHGGMTKAELSLAQEKELQLVQQDIKVEQTKDKKNMLESYVYDTRSKLLNSYRSFATESEKEGISRNLQQTEEWLYDDGDDESENVYINKLEDLKKLVDPIENRYKDEEARAEATRGLLNCVAEHRMALGSLPASERDAVTSECNKAEQWLREKTQQQDSL</sequence>
<evidence type="ECO:0000256" key="1">
    <source>
        <dbReference type="ARBA" id="ARBA00022741"/>
    </source>
</evidence>
<dbReference type="Gene3D" id="1.20.1270.10">
    <property type="match status" value="1"/>
</dbReference>
<dbReference type="OMA" id="YHRRISC"/>
<comment type="caution">
    <text evidence="4">The sequence shown here is derived from an EMBL/GenBank/DDBJ whole genome shotgun (WGS) entry which is preliminary data.</text>
</comment>
<feature type="region of interest" description="Disordered" evidence="3">
    <location>
        <begin position="1"/>
        <end position="31"/>
    </location>
</feature>
<dbReference type="SUPFAM" id="SSF100934">
    <property type="entry name" value="Heat shock protein 70kD (HSP70), C-terminal subdomain"/>
    <property type="match status" value="1"/>
</dbReference>
<evidence type="ECO:0000313" key="5">
    <source>
        <dbReference type="Proteomes" id="UP000241394"/>
    </source>
</evidence>
<dbReference type="InterPro" id="IPR029048">
    <property type="entry name" value="HSP70_C_sf"/>
</dbReference>
<organism evidence="4 5">
    <name type="scientific">Actinidia chinensis var. chinensis</name>
    <name type="common">Chinese soft-hair kiwi</name>
    <dbReference type="NCBI Taxonomy" id="1590841"/>
    <lineage>
        <taxon>Eukaryota</taxon>
        <taxon>Viridiplantae</taxon>
        <taxon>Streptophyta</taxon>
        <taxon>Embryophyta</taxon>
        <taxon>Tracheophyta</taxon>
        <taxon>Spermatophyta</taxon>
        <taxon>Magnoliopsida</taxon>
        <taxon>eudicotyledons</taxon>
        <taxon>Gunneridae</taxon>
        <taxon>Pentapetalae</taxon>
        <taxon>asterids</taxon>
        <taxon>Ericales</taxon>
        <taxon>Actinidiaceae</taxon>
        <taxon>Actinidia</taxon>
    </lineage>
</organism>
<dbReference type="Gramene" id="PSS10321">
    <property type="protein sequence ID" value="PSS10321"/>
    <property type="gene ID" value="CEY00_Acc33756"/>
</dbReference>
<protein>
    <submittedName>
        <fullName evidence="4">Heat shock 70 protein</fullName>
    </submittedName>
</protein>
<dbReference type="GO" id="GO:0005829">
    <property type="term" value="C:cytosol"/>
    <property type="evidence" value="ECO:0007669"/>
    <property type="project" value="TreeGrafter"/>
</dbReference>
<keyword evidence="5" id="KW-1185">Reference proteome</keyword>
<dbReference type="STRING" id="1590841.A0A2R6QLN9"/>
<dbReference type="PANTHER" id="PTHR45639">
    <property type="entry name" value="HSC70CB, ISOFORM G-RELATED"/>
    <property type="match status" value="1"/>
</dbReference>
<dbReference type="AlphaFoldDB" id="A0A2R6QLN9"/>
<dbReference type="Pfam" id="PF00012">
    <property type="entry name" value="HSP70"/>
    <property type="match status" value="1"/>
</dbReference>
<dbReference type="GO" id="GO:0005634">
    <property type="term" value="C:nucleus"/>
    <property type="evidence" value="ECO:0007669"/>
    <property type="project" value="TreeGrafter"/>
</dbReference>